<evidence type="ECO:0000256" key="2">
    <source>
        <dbReference type="ARBA" id="ARBA00022485"/>
    </source>
</evidence>
<evidence type="ECO:0000256" key="4">
    <source>
        <dbReference type="ARBA" id="ARBA00022737"/>
    </source>
</evidence>
<evidence type="ECO:0000256" key="5">
    <source>
        <dbReference type="ARBA" id="ARBA00022982"/>
    </source>
</evidence>
<dbReference type="GO" id="GO:0046872">
    <property type="term" value="F:metal ion binding"/>
    <property type="evidence" value="ECO:0007669"/>
    <property type="project" value="UniProtKB-KW"/>
</dbReference>
<dbReference type="GO" id="GO:0051539">
    <property type="term" value="F:4 iron, 4 sulfur cluster binding"/>
    <property type="evidence" value="ECO:0007669"/>
    <property type="project" value="UniProtKB-KW"/>
</dbReference>
<dbReference type="PROSITE" id="PS51379">
    <property type="entry name" value="4FE4S_FER_2"/>
    <property type="match status" value="2"/>
</dbReference>
<comment type="caution">
    <text evidence="9">The sequence shown here is derived from an EMBL/GenBank/DDBJ whole genome shotgun (WGS) entry which is preliminary data.</text>
</comment>
<reference evidence="9" key="1">
    <citation type="journal article" date="2020" name="mSystems">
        <title>Genome- and Community-Level Interaction Insights into Carbon Utilization and Element Cycling Functions of Hydrothermarchaeota in Hydrothermal Sediment.</title>
        <authorList>
            <person name="Zhou Z."/>
            <person name="Liu Y."/>
            <person name="Xu W."/>
            <person name="Pan J."/>
            <person name="Luo Z.H."/>
            <person name="Li M."/>
        </authorList>
    </citation>
    <scope>NUCLEOTIDE SEQUENCE [LARGE SCALE GENOMIC DNA]</scope>
    <source>
        <strain evidence="9">SpSt-747</strain>
    </source>
</reference>
<keyword evidence="5" id="KW-0249">Electron transport</keyword>
<evidence type="ECO:0000256" key="7">
    <source>
        <dbReference type="ARBA" id="ARBA00023014"/>
    </source>
</evidence>
<evidence type="ECO:0000256" key="1">
    <source>
        <dbReference type="ARBA" id="ARBA00022448"/>
    </source>
</evidence>
<dbReference type="PANTHER" id="PTHR43687:SF6">
    <property type="entry name" value="L-ASPARTATE SEMIALDEHYDE SULFURTRANSFERASE IRON-SULFUR SUBUNIT"/>
    <property type="match status" value="1"/>
</dbReference>
<keyword evidence="2" id="KW-0004">4Fe-4S</keyword>
<keyword evidence="4" id="KW-0677">Repeat</keyword>
<keyword evidence="6" id="KW-0408">Iron</keyword>
<keyword evidence="1" id="KW-0813">Transport</keyword>
<dbReference type="AlphaFoldDB" id="A0A7V4DCX8"/>
<evidence type="ECO:0000313" key="9">
    <source>
        <dbReference type="EMBL" id="HGI29773.1"/>
    </source>
</evidence>
<gene>
    <name evidence="9" type="ORF">ENV30_00395</name>
</gene>
<accession>A0A7V4DCX8</accession>
<proteinExistence type="predicted"/>
<keyword evidence="3" id="KW-0479">Metal-binding</keyword>
<keyword evidence="7" id="KW-0411">Iron-sulfur</keyword>
<dbReference type="Pfam" id="PF00037">
    <property type="entry name" value="Fer4"/>
    <property type="match status" value="1"/>
</dbReference>
<feature type="domain" description="4Fe-4S ferredoxin-type" evidence="8">
    <location>
        <begin position="4"/>
        <end position="33"/>
    </location>
</feature>
<dbReference type="InterPro" id="IPR017896">
    <property type="entry name" value="4Fe4S_Fe-S-bd"/>
</dbReference>
<dbReference type="PANTHER" id="PTHR43687">
    <property type="entry name" value="ADENYLYLSULFATE REDUCTASE, BETA SUBUNIT"/>
    <property type="match status" value="1"/>
</dbReference>
<dbReference type="InterPro" id="IPR050572">
    <property type="entry name" value="Fe-S_Ferredoxin"/>
</dbReference>
<name>A0A7V4DCX8_9BACT</name>
<dbReference type="Gene3D" id="3.30.70.20">
    <property type="match status" value="1"/>
</dbReference>
<organism evidence="9">
    <name type="scientific">Candidatus Caldatribacterium californiense</name>
    <dbReference type="NCBI Taxonomy" id="1454726"/>
    <lineage>
        <taxon>Bacteria</taxon>
        <taxon>Pseudomonadati</taxon>
        <taxon>Atribacterota</taxon>
        <taxon>Atribacteria</taxon>
        <taxon>Atribacterales</taxon>
        <taxon>Candidatus Caldatribacteriaceae</taxon>
        <taxon>Candidatus Caldatribacterium</taxon>
    </lineage>
</organism>
<evidence type="ECO:0000256" key="6">
    <source>
        <dbReference type="ARBA" id="ARBA00023004"/>
    </source>
</evidence>
<evidence type="ECO:0000256" key="3">
    <source>
        <dbReference type="ARBA" id="ARBA00022723"/>
    </source>
</evidence>
<evidence type="ECO:0000259" key="8">
    <source>
        <dbReference type="PROSITE" id="PS51379"/>
    </source>
</evidence>
<dbReference type="SUPFAM" id="SSF54862">
    <property type="entry name" value="4Fe-4S ferredoxins"/>
    <property type="match status" value="1"/>
</dbReference>
<feature type="domain" description="4Fe-4S ferredoxin-type" evidence="8">
    <location>
        <begin position="34"/>
        <end position="63"/>
    </location>
</feature>
<dbReference type="Pfam" id="PF12837">
    <property type="entry name" value="Fer4_6"/>
    <property type="match status" value="1"/>
</dbReference>
<dbReference type="EMBL" id="DTFV01000005">
    <property type="protein sequence ID" value="HGI29773.1"/>
    <property type="molecule type" value="Genomic_DNA"/>
</dbReference>
<protein>
    <recommendedName>
        <fullName evidence="8">4Fe-4S ferredoxin-type domain-containing protein</fullName>
    </recommendedName>
</protein>
<sequence length="203" mass="22298">MTRKVIEIDETKCNGCGQCVAACHEGVIALVNGKAKVVNELLCDGLGSCIPQCPQGAIRLVERPTGECPPIFAKTQSFWPIQLALVAPLVPFPKDLVIAADCTAFVTPNFHELLGERRVLIACPKLDPPRGYGEKLAEIFRRNTIDSLEILHMEVPCCFGLVRLVEESVRRSGKTIPLVITTLSIRGEVIQKVSRTTLEEESY</sequence>